<dbReference type="RefSeq" id="WP_227389064.1">
    <property type="nucleotide sequence ID" value="NZ_JBHSCJ010000003.1"/>
</dbReference>
<dbReference type="Gene3D" id="3.40.710.10">
    <property type="entry name" value="DD-peptidase/beta-lactamase superfamily"/>
    <property type="match status" value="1"/>
</dbReference>
<organism evidence="9 10">
    <name type="scientific">Vreelandella malpeensis</name>
    <dbReference type="NCBI Taxonomy" id="1172368"/>
    <lineage>
        <taxon>Bacteria</taxon>
        <taxon>Pseudomonadati</taxon>
        <taxon>Pseudomonadota</taxon>
        <taxon>Gammaproteobacteria</taxon>
        <taxon>Oceanospirillales</taxon>
        <taxon>Halomonadaceae</taxon>
        <taxon>Vreelandella</taxon>
    </lineage>
</organism>
<feature type="chain" id="PRO_5045168699" description="Beta-lactamase" evidence="7">
    <location>
        <begin position="25"/>
        <end position="384"/>
    </location>
</feature>
<dbReference type="PROSITE" id="PS00336">
    <property type="entry name" value="BETA_LACTAMASE_C"/>
    <property type="match status" value="1"/>
</dbReference>
<comment type="caution">
    <text evidence="9">The sequence shown here is derived from an EMBL/GenBank/DDBJ whole genome shotgun (WGS) entry which is preliminary data.</text>
</comment>
<evidence type="ECO:0000313" key="10">
    <source>
        <dbReference type="Proteomes" id="UP001319882"/>
    </source>
</evidence>
<feature type="signal peptide" evidence="7">
    <location>
        <begin position="1"/>
        <end position="24"/>
    </location>
</feature>
<feature type="domain" description="Beta-lactamase-related" evidence="8">
    <location>
        <begin position="34"/>
        <end position="379"/>
    </location>
</feature>
<comment type="similarity">
    <text evidence="2 6">Belongs to the class-C beta-lactamase family.</text>
</comment>
<dbReference type="Proteomes" id="UP001319882">
    <property type="component" value="Unassembled WGS sequence"/>
</dbReference>
<accession>A0ABS8DQP2</accession>
<sequence length="384" mass="41426">MSAYLFTAFALGAAALLPATLAHAEPDNRLAAQVDDVIRPLMAEHRIPGMAVGLSVDGEQHLFYYGLADIEASRAVDERTLFELGSISKLYTATLAAYAETQDVFALDDAASRHLAALAGSAFDDISLLELATYTAGGLPLQFPETLEGEQAMLEYFRDWRPDFAPGTHRLYSNPSLGLLGYITAERLGQPFEEAMTEHVFAPLEITHSFFDVPADEREHYAYGYSASDAPLRVNPGLLDAQAYGLKATASDVLRFLEAHRAGAPTASLQAAMNTTQAGYFTLGDMAQGLGWERYAAPAALEQLTAGSALEVVLEPNAVERMTPPLPPSTAGWLHKTGATNGFGNYVAIAPGERISVVLLANRNYPNAARIEAAYRLVERLRAD</sequence>
<dbReference type="InterPro" id="IPR050491">
    <property type="entry name" value="AmpC-like"/>
</dbReference>
<keyword evidence="5 6" id="KW-0046">Antibiotic resistance</keyword>
<dbReference type="InterPro" id="IPR001466">
    <property type="entry name" value="Beta-lactam-related"/>
</dbReference>
<evidence type="ECO:0000256" key="5">
    <source>
        <dbReference type="ARBA" id="ARBA00023251"/>
    </source>
</evidence>
<dbReference type="EC" id="3.5.2.6" evidence="3 6"/>
<gene>
    <name evidence="9" type="ORF">GEV37_04590</name>
</gene>
<evidence type="ECO:0000256" key="2">
    <source>
        <dbReference type="ARBA" id="ARBA00007840"/>
    </source>
</evidence>
<name>A0ABS8DQP2_9GAMM</name>
<dbReference type="EMBL" id="WHVL01000001">
    <property type="protein sequence ID" value="MCB8888405.1"/>
    <property type="molecule type" value="Genomic_DNA"/>
</dbReference>
<evidence type="ECO:0000256" key="4">
    <source>
        <dbReference type="ARBA" id="ARBA00022801"/>
    </source>
</evidence>
<reference evidence="9 10" key="1">
    <citation type="journal article" date="2021" name="Sci. Rep.">
        <title>Genome analysis of a halophilic bacterium Halomonas malpeensis YU-PRIM-29(T) reveals its exopolysaccharide and pigment producing capabilities.</title>
        <authorList>
            <person name="Athmika"/>
            <person name="Ghate S.D."/>
            <person name="Arun A.B."/>
            <person name="Rao S.S."/>
            <person name="Kumar S.T.A."/>
            <person name="Kandiyil M.K."/>
            <person name="Saptami K."/>
            <person name="Rekha P.D."/>
        </authorList>
    </citation>
    <scope>NUCLEOTIDE SEQUENCE [LARGE SCALE GENOMIC DNA]</scope>
    <source>
        <strain evidence="10">prim 29</strain>
    </source>
</reference>
<evidence type="ECO:0000313" key="9">
    <source>
        <dbReference type="EMBL" id="MCB8888405.1"/>
    </source>
</evidence>
<protein>
    <recommendedName>
        <fullName evidence="3 6">Beta-lactamase</fullName>
        <ecNumber evidence="3 6">3.5.2.6</ecNumber>
    </recommendedName>
</protein>
<dbReference type="PANTHER" id="PTHR46825">
    <property type="entry name" value="D-ALANYL-D-ALANINE-CARBOXYPEPTIDASE/ENDOPEPTIDASE AMPH"/>
    <property type="match status" value="1"/>
</dbReference>
<dbReference type="InterPro" id="IPR001586">
    <property type="entry name" value="Beta-lactam_class-C_AS"/>
</dbReference>
<keyword evidence="10" id="KW-1185">Reference proteome</keyword>
<evidence type="ECO:0000256" key="3">
    <source>
        <dbReference type="ARBA" id="ARBA00012865"/>
    </source>
</evidence>
<keyword evidence="4 6" id="KW-0378">Hydrolase</keyword>
<dbReference type="InterPro" id="IPR012338">
    <property type="entry name" value="Beta-lactam/transpept-like"/>
</dbReference>
<evidence type="ECO:0000256" key="7">
    <source>
        <dbReference type="SAM" id="SignalP"/>
    </source>
</evidence>
<comment type="catalytic activity">
    <reaction evidence="1 6">
        <text>a beta-lactam + H2O = a substituted beta-amino acid</text>
        <dbReference type="Rhea" id="RHEA:20401"/>
        <dbReference type="ChEBI" id="CHEBI:15377"/>
        <dbReference type="ChEBI" id="CHEBI:35627"/>
        <dbReference type="ChEBI" id="CHEBI:140347"/>
        <dbReference type="EC" id="3.5.2.6"/>
    </reaction>
</comment>
<dbReference type="Pfam" id="PF00144">
    <property type="entry name" value="Beta-lactamase"/>
    <property type="match status" value="1"/>
</dbReference>
<keyword evidence="7" id="KW-0732">Signal</keyword>
<dbReference type="SUPFAM" id="SSF56601">
    <property type="entry name" value="beta-lactamase/transpeptidase-like"/>
    <property type="match status" value="1"/>
</dbReference>
<dbReference type="NCBIfam" id="NF033085">
    <property type="entry name" value="bla_class_C"/>
    <property type="match status" value="1"/>
</dbReference>
<proteinExistence type="inferred from homology"/>
<dbReference type="PANTHER" id="PTHR46825:SF8">
    <property type="entry name" value="BETA-LACTAMASE-RELATED"/>
    <property type="match status" value="1"/>
</dbReference>
<dbReference type="InterPro" id="IPR058136">
    <property type="entry name" value="AmpC"/>
</dbReference>
<evidence type="ECO:0000259" key="8">
    <source>
        <dbReference type="Pfam" id="PF00144"/>
    </source>
</evidence>
<evidence type="ECO:0000256" key="6">
    <source>
        <dbReference type="RuleBase" id="RU361140"/>
    </source>
</evidence>
<evidence type="ECO:0000256" key="1">
    <source>
        <dbReference type="ARBA" id="ARBA00001526"/>
    </source>
</evidence>